<dbReference type="VEuPathDB" id="VectorBase:SSCA000728"/>
<dbReference type="SMART" id="SM00516">
    <property type="entry name" value="SEC14"/>
    <property type="match status" value="1"/>
</dbReference>
<name>A0A132ALJ6_SARSC</name>
<sequence length="291" mass="34020">MMRQNLSKIDNLAEKISEIRALVLEEYAKNPEQIFEEDLKRIDDDWCVERFLRRCRTVKDSSEMLINTLKWVHDLELFRLKDSDFPEEFFKIGAIFCSANDRKGNGVVFLRIRLHRKVKELERKIKQFIIYQIIKMDLKTNGNGMAIVFDCKGAGFASLDMDMIWFLVSSLLNHFPYGMDYILVHELPWIFQSAWGIVKGWLPAETRKRIKFASTDQLLEYFDRANLPKYLGGTCDLNYHHVPKGCLSAIEYGERAGLTPKEVNRILKIFQPLIDEAMEEESEQHLTSSVN</sequence>
<dbReference type="Gene3D" id="3.40.525.10">
    <property type="entry name" value="CRAL-TRIO lipid binding domain"/>
    <property type="match status" value="1"/>
</dbReference>
<dbReference type="CDD" id="cd00170">
    <property type="entry name" value="SEC14"/>
    <property type="match status" value="1"/>
</dbReference>
<dbReference type="Proteomes" id="UP000616769">
    <property type="component" value="Unassembled WGS sequence"/>
</dbReference>
<accession>A0A132ALJ6</accession>
<evidence type="ECO:0000313" key="1">
    <source>
        <dbReference type="EMBL" id="KPM11878.1"/>
    </source>
</evidence>
<protein>
    <submittedName>
        <fullName evidence="1">Motile sperm domain containing-like protein</fullName>
    </submittedName>
</protein>
<gene>
    <name evidence="1" type="ORF">QR98_0104560</name>
</gene>
<dbReference type="PANTHER" id="PTHR46384">
    <property type="entry name" value="MOTILE SPERM DOMAIN-CONTAINING PROTEIN 2"/>
    <property type="match status" value="1"/>
</dbReference>
<dbReference type="InterPro" id="IPR001251">
    <property type="entry name" value="CRAL-TRIO_dom"/>
</dbReference>
<dbReference type="SUPFAM" id="SSF52087">
    <property type="entry name" value="CRAL/TRIO domain"/>
    <property type="match status" value="1"/>
</dbReference>
<dbReference type="Pfam" id="PF00650">
    <property type="entry name" value="CRAL_TRIO"/>
    <property type="match status" value="1"/>
</dbReference>
<proteinExistence type="predicted"/>
<dbReference type="OrthoDB" id="75724at2759"/>
<organism evidence="1 2">
    <name type="scientific">Sarcoptes scabiei</name>
    <name type="common">Itch mite</name>
    <name type="synonym">Acarus scabiei</name>
    <dbReference type="NCBI Taxonomy" id="52283"/>
    <lineage>
        <taxon>Eukaryota</taxon>
        <taxon>Metazoa</taxon>
        <taxon>Ecdysozoa</taxon>
        <taxon>Arthropoda</taxon>
        <taxon>Chelicerata</taxon>
        <taxon>Arachnida</taxon>
        <taxon>Acari</taxon>
        <taxon>Acariformes</taxon>
        <taxon>Sarcoptiformes</taxon>
        <taxon>Astigmata</taxon>
        <taxon>Psoroptidia</taxon>
        <taxon>Sarcoptoidea</taxon>
        <taxon>Sarcoptidae</taxon>
        <taxon>Sarcoptinae</taxon>
        <taxon>Sarcoptes</taxon>
    </lineage>
</organism>
<dbReference type="AlphaFoldDB" id="A0A132ALJ6"/>
<dbReference type="GO" id="GO:0140284">
    <property type="term" value="C:endoplasmic reticulum-endosome membrane contact site"/>
    <property type="evidence" value="ECO:0007669"/>
    <property type="project" value="TreeGrafter"/>
</dbReference>
<dbReference type="GO" id="GO:0012505">
    <property type="term" value="C:endomembrane system"/>
    <property type="evidence" value="ECO:0007669"/>
    <property type="project" value="TreeGrafter"/>
</dbReference>
<comment type="caution">
    <text evidence="1">The sequence shown here is derived from an EMBL/GenBank/DDBJ whole genome shotgun (WGS) entry which is preliminary data.</text>
</comment>
<dbReference type="PANTHER" id="PTHR46384:SF1">
    <property type="entry name" value="MOTILE SPERM DOMAIN-CONTAINING PROTEIN 2"/>
    <property type="match status" value="1"/>
</dbReference>
<dbReference type="SUPFAM" id="SSF46938">
    <property type="entry name" value="CRAL/TRIO N-terminal domain"/>
    <property type="match status" value="1"/>
</dbReference>
<dbReference type="PROSITE" id="PS50191">
    <property type="entry name" value="CRAL_TRIO"/>
    <property type="match status" value="1"/>
</dbReference>
<dbReference type="InterPro" id="IPR053012">
    <property type="entry name" value="ER-organelle_contact"/>
</dbReference>
<dbReference type="InterPro" id="IPR036273">
    <property type="entry name" value="CRAL/TRIO_N_dom_sf"/>
</dbReference>
<reference evidence="1 2" key="1">
    <citation type="journal article" date="2015" name="Parasit. Vectors">
        <title>Draft genome of the scabies mite.</title>
        <authorList>
            <person name="Rider S.D.Jr."/>
            <person name="Morgan M.S."/>
            <person name="Arlian L.G."/>
        </authorList>
    </citation>
    <scope>NUCLEOTIDE SEQUENCE [LARGE SCALE GENOMIC DNA]</scope>
    <source>
        <strain evidence="1">Arlian Lab</strain>
    </source>
</reference>
<dbReference type="EMBL" id="JXLN01018189">
    <property type="protein sequence ID" value="KPM11878.1"/>
    <property type="molecule type" value="Genomic_DNA"/>
</dbReference>
<dbReference type="InterPro" id="IPR036865">
    <property type="entry name" value="CRAL-TRIO_dom_sf"/>
</dbReference>
<evidence type="ECO:0000313" key="2">
    <source>
        <dbReference type="Proteomes" id="UP000616769"/>
    </source>
</evidence>